<dbReference type="EMBL" id="UGTP01000001">
    <property type="protein sequence ID" value="SUC13082.1"/>
    <property type="molecule type" value="Genomic_DNA"/>
</dbReference>
<organism evidence="1 2">
    <name type="scientific">Prevotella pallens</name>
    <dbReference type="NCBI Taxonomy" id="60133"/>
    <lineage>
        <taxon>Bacteria</taxon>
        <taxon>Pseudomonadati</taxon>
        <taxon>Bacteroidota</taxon>
        <taxon>Bacteroidia</taxon>
        <taxon>Bacteroidales</taxon>
        <taxon>Prevotellaceae</taxon>
        <taxon>Prevotella</taxon>
    </lineage>
</organism>
<dbReference type="OrthoDB" id="1081121at2"/>
<reference evidence="1 2" key="1">
    <citation type="submission" date="2018-06" db="EMBL/GenBank/DDBJ databases">
        <authorList>
            <consortium name="Pathogen Informatics"/>
            <person name="Doyle S."/>
        </authorList>
    </citation>
    <scope>NUCLEOTIDE SEQUENCE [LARGE SCALE GENOMIC DNA]</scope>
    <source>
        <strain evidence="1 2">NCTC13043</strain>
    </source>
</reference>
<accession>A0A379F384</accession>
<name>A0A379F384_9BACT</name>
<gene>
    <name evidence="1" type="ORF">NCTC13043_01706</name>
</gene>
<protein>
    <submittedName>
        <fullName evidence="1">Uncharacterized protein</fullName>
    </submittedName>
</protein>
<evidence type="ECO:0000313" key="1">
    <source>
        <dbReference type="EMBL" id="SUC13082.1"/>
    </source>
</evidence>
<sequence>MRKTSIICLILLMVLSLWATSIPQKKIKISPEQKFKLWLNDTIKHIKGKYTISSDSTLLTITDSFSYIVRKGKVAYSTNKKNSEAIQYMLKDVHEPPYINYRVIANRYDEFTPSEIDQLKYEAYTEFPLIKVFAKNVVINYNENRASIKSAYIINKQTKDTTLVEFSYKGNKIIKDIIKNFHYSR</sequence>
<proteinExistence type="predicted"/>
<dbReference type="AlphaFoldDB" id="A0A379F384"/>
<evidence type="ECO:0000313" key="2">
    <source>
        <dbReference type="Proteomes" id="UP000254235"/>
    </source>
</evidence>
<dbReference type="Proteomes" id="UP000254235">
    <property type="component" value="Unassembled WGS sequence"/>
</dbReference>